<gene>
    <name evidence="1" type="ORF">MNB_SUP05-13-102</name>
</gene>
<name>A0A1W1DEU7_9ZZZZ</name>
<dbReference type="EMBL" id="FPHU01000006">
    <property type="protein sequence ID" value="SFV79838.1"/>
    <property type="molecule type" value="Genomic_DNA"/>
</dbReference>
<proteinExistence type="predicted"/>
<dbReference type="AlphaFoldDB" id="A0A1W1DEU7"/>
<protein>
    <submittedName>
        <fullName evidence="1">Uncharacterized protein</fullName>
    </submittedName>
</protein>
<sequence length="199" mass="21747">MHLRKLSLSIVAMIMAMPMASAHMHHANMNHAAMMGNNTAATPVVLTESGTDPFATLQEVITALEANPGTNWEKVNIEALRLHLVEMQDMTINVDVKQQYIDNGFQAVVTPTTNRAVKSLTRVLSGHPAQMKAETGWDMQVQNNNGVFTLTVTTDNVKDVAKIRGLGYIGVMAYGNHHQPHHWALVSGGNPHAGHSMKH</sequence>
<organism evidence="1">
    <name type="scientific">hydrothermal vent metagenome</name>
    <dbReference type="NCBI Taxonomy" id="652676"/>
    <lineage>
        <taxon>unclassified sequences</taxon>
        <taxon>metagenomes</taxon>
        <taxon>ecological metagenomes</taxon>
    </lineage>
</organism>
<accession>A0A1W1DEU7</accession>
<evidence type="ECO:0000313" key="1">
    <source>
        <dbReference type="EMBL" id="SFV79838.1"/>
    </source>
</evidence>
<reference evidence="1" key="1">
    <citation type="submission" date="2016-10" db="EMBL/GenBank/DDBJ databases">
        <authorList>
            <person name="de Groot N.N."/>
        </authorList>
    </citation>
    <scope>NUCLEOTIDE SEQUENCE</scope>
</reference>